<accession>A0AB40BA99</accession>
<dbReference type="RefSeq" id="XP_039123586.1">
    <property type="nucleotide sequence ID" value="XM_039267652.1"/>
</dbReference>
<organism evidence="2 3">
    <name type="scientific">Dioscorea cayennensis subsp. rotundata</name>
    <name type="common">White Guinea yam</name>
    <name type="synonym">Dioscorea rotundata</name>
    <dbReference type="NCBI Taxonomy" id="55577"/>
    <lineage>
        <taxon>Eukaryota</taxon>
        <taxon>Viridiplantae</taxon>
        <taxon>Streptophyta</taxon>
        <taxon>Embryophyta</taxon>
        <taxon>Tracheophyta</taxon>
        <taxon>Spermatophyta</taxon>
        <taxon>Magnoliopsida</taxon>
        <taxon>Liliopsida</taxon>
        <taxon>Dioscoreales</taxon>
        <taxon>Dioscoreaceae</taxon>
        <taxon>Dioscorea</taxon>
    </lineage>
</organism>
<dbReference type="AlphaFoldDB" id="A0AB40BA99"/>
<dbReference type="Pfam" id="PF13966">
    <property type="entry name" value="zf-RVT"/>
    <property type="match status" value="1"/>
</dbReference>
<dbReference type="InterPro" id="IPR026960">
    <property type="entry name" value="RVT-Znf"/>
</dbReference>
<reference evidence="3" key="1">
    <citation type="submission" date="2025-08" db="UniProtKB">
        <authorList>
            <consortium name="RefSeq"/>
        </authorList>
    </citation>
    <scope>IDENTIFICATION</scope>
</reference>
<evidence type="ECO:0000313" key="2">
    <source>
        <dbReference type="Proteomes" id="UP001515500"/>
    </source>
</evidence>
<gene>
    <name evidence="3" type="primary">LOC120260211</name>
</gene>
<dbReference type="Proteomes" id="UP001515500">
    <property type="component" value="Chromosome 5"/>
</dbReference>
<protein>
    <submittedName>
        <fullName evidence="3">Uncharacterized protein LOC120260211</fullName>
    </submittedName>
</protein>
<keyword evidence="2" id="KW-1185">Reference proteome</keyword>
<evidence type="ECO:0000259" key="1">
    <source>
        <dbReference type="Pfam" id="PF13966"/>
    </source>
</evidence>
<evidence type="ECO:0000313" key="3">
    <source>
        <dbReference type="RefSeq" id="XP_039123586.1"/>
    </source>
</evidence>
<name>A0AB40BA99_DIOCR</name>
<feature type="domain" description="Reverse transcriptase zinc-binding" evidence="1">
    <location>
        <begin position="6"/>
        <end position="92"/>
    </location>
</feature>
<sequence>MANEVFSVKSFYNFLNEGGLQCPISSWLWRNNYPRKVNLFNWLTWKNKILTLENLEKQCFNKLPTATCVFCHAGIELVDHLFLHCSFAKHVWKYFVRLLHLPEPPILLSYLIWVSWRSRLQTWIQDVGVWIMKALIWNIWLARNDRIFNANVVHAADIIMKCDRMIFSWFTVIVEGARGKFEDYALAIRHSLKFLDQRAEETNEVLTAEEASEQHTG</sequence>
<dbReference type="GeneID" id="120260211"/>
<proteinExistence type="predicted"/>